<reference evidence="4" key="1">
    <citation type="submission" date="2022-11" db="UniProtKB">
        <authorList>
            <consortium name="WormBaseParasite"/>
        </authorList>
    </citation>
    <scope>IDENTIFICATION</scope>
</reference>
<feature type="region of interest" description="Disordered" evidence="1">
    <location>
        <begin position="35"/>
        <end position="91"/>
    </location>
</feature>
<feature type="compositionally biased region" description="Low complexity" evidence="1">
    <location>
        <begin position="35"/>
        <end position="49"/>
    </location>
</feature>
<feature type="compositionally biased region" description="Polar residues" evidence="1">
    <location>
        <begin position="63"/>
        <end position="80"/>
    </location>
</feature>
<protein>
    <submittedName>
        <fullName evidence="4">Uncharacterized protein</fullName>
    </submittedName>
</protein>
<dbReference type="AlphaFoldDB" id="A0A914IEM1"/>
<feature type="region of interest" description="Disordered" evidence="1">
    <location>
        <begin position="214"/>
        <end position="244"/>
    </location>
</feature>
<sequence length="540" mass="61829">MHLLPPFVTTHHQNVAFLVLLLIIVLVQQCISDAPFDDSPQSSSDQSSSDGERRRPFQPRAGVSTQPWPRSITRTMSCRSHSGPMFLGRPVEMNEPGRNLLLVPKSRPLLSSNNSRPPSLENTIKAFEDKEKMKNLDENKNNRDQPNSGSTLRENACEQLLPTWDPITGKPYKDYELRVEACRKLDELTGWVAVKAAINTMENSAKLNQCSTIYEDDDDDGNGIDRLSNPKPSPRDKGKSKTEKLKQFFKFNKKKEKINDYLPSLKCNSQRSISFRDDGYENRQMHKGLIEPRRSLDQTFEQIVSRTESVDKSQTLQRNSIQRSTSTQSTHFDGTLTRHSMSGFSKSKMPKNFVEGGRRSVDNHIELHSSYTEIGAESKNLPCVLRRSRSLSVGAEFFDKKADEEYIFKDSIINTVQWDVLRTGMLCMADKNVKKNILAMCRSVNYELQLLILQNLLLKTSDSGSLDDREQNLKIRENMIDSKEKFKAEKTDLLDSLNRTFKGQLGEEFNKALVELRDKVVAHWTWLYEQQLPKKDSKNI</sequence>
<feature type="region of interest" description="Disordered" evidence="1">
    <location>
        <begin position="307"/>
        <end position="342"/>
    </location>
</feature>
<evidence type="ECO:0000313" key="4">
    <source>
        <dbReference type="WBParaSite" id="Gr19_v10_g9198.t1"/>
    </source>
</evidence>
<dbReference type="Proteomes" id="UP000887572">
    <property type="component" value="Unplaced"/>
</dbReference>
<feature type="chain" id="PRO_5037137015" evidence="2">
    <location>
        <begin position="33"/>
        <end position="540"/>
    </location>
</feature>
<evidence type="ECO:0000313" key="3">
    <source>
        <dbReference type="Proteomes" id="UP000887572"/>
    </source>
</evidence>
<feature type="region of interest" description="Disordered" evidence="1">
    <location>
        <begin position="132"/>
        <end position="151"/>
    </location>
</feature>
<organism evidence="3 4">
    <name type="scientific">Globodera rostochiensis</name>
    <name type="common">Golden nematode worm</name>
    <name type="synonym">Heterodera rostochiensis</name>
    <dbReference type="NCBI Taxonomy" id="31243"/>
    <lineage>
        <taxon>Eukaryota</taxon>
        <taxon>Metazoa</taxon>
        <taxon>Ecdysozoa</taxon>
        <taxon>Nematoda</taxon>
        <taxon>Chromadorea</taxon>
        <taxon>Rhabditida</taxon>
        <taxon>Tylenchina</taxon>
        <taxon>Tylenchomorpha</taxon>
        <taxon>Tylenchoidea</taxon>
        <taxon>Heteroderidae</taxon>
        <taxon>Heteroderinae</taxon>
        <taxon>Globodera</taxon>
    </lineage>
</organism>
<accession>A0A914IEM1</accession>
<feature type="compositionally biased region" description="Basic and acidic residues" evidence="1">
    <location>
        <begin position="233"/>
        <end position="244"/>
    </location>
</feature>
<evidence type="ECO:0000256" key="2">
    <source>
        <dbReference type="SAM" id="SignalP"/>
    </source>
</evidence>
<name>A0A914IEM1_GLORO</name>
<keyword evidence="2" id="KW-0732">Signal</keyword>
<keyword evidence="3" id="KW-1185">Reference proteome</keyword>
<proteinExistence type="predicted"/>
<feature type="signal peptide" evidence="2">
    <location>
        <begin position="1"/>
        <end position="32"/>
    </location>
</feature>
<evidence type="ECO:0000256" key="1">
    <source>
        <dbReference type="SAM" id="MobiDB-lite"/>
    </source>
</evidence>
<dbReference type="WBParaSite" id="Gr19_v10_g9198.t1">
    <property type="protein sequence ID" value="Gr19_v10_g9198.t1"/>
    <property type="gene ID" value="Gr19_v10_g9198"/>
</dbReference>
<feature type="compositionally biased region" description="Basic and acidic residues" evidence="1">
    <location>
        <begin position="132"/>
        <end position="143"/>
    </location>
</feature>